<gene>
    <name evidence="1" type="ORF">D7316_02225</name>
</gene>
<dbReference type="Proteomes" id="UP000271469">
    <property type="component" value="Chromosome"/>
</dbReference>
<sequence>MRDARSPLIVGVVVAATIAAVAGLGNEISAHADDRTGMFEPASSATPECETAPSRDDMRASLRSIVLWWRPRAHGCIGRSPTRIPDGGRAALDDLTTAMSRLDAATDHAARRFSGSSDPDETDPQRVTIWLVCATLPAVPRIVTAETIGWPRANCDD</sequence>
<proteinExistence type="predicted"/>
<evidence type="ECO:0000313" key="1">
    <source>
        <dbReference type="EMBL" id="AZG45629.1"/>
    </source>
</evidence>
<dbReference type="AlphaFoldDB" id="A0A3G8JMF5"/>
<reference evidence="1 2" key="1">
    <citation type="submission" date="2018-11" db="EMBL/GenBank/DDBJ databases">
        <title>Gordonia insulae sp. nov., isolated from an island soil.</title>
        <authorList>
            <person name="Kim Y.S."/>
            <person name="Kim S.B."/>
        </authorList>
    </citation>
    <scope>NUCLEOTIDE SEQUENCE [LARGE SCALE GENOMIC DNA]</scope>
    <source>
        <strain evidence="1 2">MMS17-SY073</strain>
    </source>
</reference>
<evidence type="ECO:0000313" key="2">
    <source>
        <dbReference type="Proteomes" id="UP000271469"/>
    </source>
</evidence>
<organism evidence="1 2">
    <name type="scientific">Gordonia insulae</name>
    <dbReference type="NCBI Taxonomy" id="2420509"/>
    <lineage>
        <taxon>Bacteria</taxon>
        <taxon>Bacillati</taxon>
        <taxon>Actinomycetota</taxon>
        <taxon>Actinomycetes</taxon>
        <taxon>Mycobacteriales</taxon>
        <taxon>Gordoniaceae</taxon>
        <taxon>Gordonia</taxon>
    </lineage>
</organism>
<name>A0A3G8JMF5_9ACTN</name>
<accession>A0A3G8JMF5</accession>
<dbReference type="OrthoDB" id="4321761at2"/>
<keyword evidence="2" id="KW-1185">Reference proteome</keyword>
<dbReference type="EMBL" id="CP033972">
    <property type="protein sequence ID" value="AZG45629.1"/>
    <property type="molecule type" value="Genomic_DNA"/>
</dbReference>
<dbReference type="KEGG" id="gom:D7316_02225"/>
<protein>
    <submittedName>
        <fullName evidence="1">Uncharacterized protein</fullName>
    </submittedName>
</protein>
<dbReference type="RefSeq" id="WP_124708271.1">
    <property type="nucleotide sequence ID" value="NZ_CP033972.1"/>
</dbReference>